<dbReference type="EMBL" id="JBAMIC010000002">
    <property type="protein sequence ID" value="KAK7113369.1"/>
    <property type="molecule type" value="Genomic_DNA"/>
</dbReference>
<dbReference type="Pfam" id="PF20500">
    <property type="entry name" value="DNA-PKcs_N"/>
    <property type="match status" value="1"/>
</dbReference>
<dbReference type="Proteomes" id="UP001374579">
    <property type="component" value="Unassembled WGS sequence"/>
</dbReference>
<accession>A0AAN9BXL5</accession>
<sequence length="215" mass="23389">MAATLVENLQSLQVIYRQSGASGRDQIDGNISDITQICLHEISDKDKDFCCSALFDKETGIVAFIQKVAGDDQFQSSKAAVLDLISGFAQKVEKKILPYALDIKEVCISAFTRDKSAKVKNAAICALIKVIELTVGSQMGEDLKIDKMVNKFFMELTKGTKLASTGKLVTTMSGMAKLFARSPGASKQSTGLVETAWQLARLASENSGQMQHLWL</sequence>
<organism evidence="2 3">
    <name type="scientific">Littorina saxatilis</name>
    <dbReference type="NCBI Taxonomy" id="31220"/>
    <lineage>
        <taxon>Eukaryota</taxon>
        <taxon>Metazoa</taxon>
        <taxon>Spiralia</taxon>
        <taxon>Lophotrochozoa</taxon>
        <taxon>Mollusca</taxon>
        <taxon>Gastropoda</taxon>
        <taxon>Caenogastropoda</taxon>
        <taxon>Littorinimorpha</taxon>
        <taxon>Littorinoidea</taxon>
        <taxon>Littorinidae</taxon>
        <taxon>Littorina</taxon>
    </lineage>
</organism>
<keyword evidence="3" id="KW-1185">Reference proteome</keyword>
<feature type="domain" description="DNA-PKcs N-terminal" evidence="1">
    <location>
        <begin position="48"/>
        <end position="165"/>
    </location>
</feature>
<protein>
    <recommendedName>
        <fullName evidence="1">DNA-PKcs N-terminal domain-containing protein</fullName>
    </recommendedName>
</protein>
<dbReference type="InterPro" id="IPR046804">
    <property type="entry name" value="DNA-PKcs_N"/>
</dbReference>
<dbReference type="AlphaFoldDB" id="A0AAN9BXL5"/>
<proteinExistence type="predicted"/>
<name>A0AAN9BXL5_9CAEN</name>
<evidence type="ECO:0000313" key="2">
    <source>
        <dbReference type="EMBL" id="KAK7113369.1"/>
    </source>
</evidence>
<reference evidence="2 3" key="1">
    <citation type="submission" date="2024-02" db="EMBL/GenBank/DDBJ databases">
        <title>Chromosome-scale genome assembly of the rough periwinkle Littorina saxatilis.</title>
        <authorList>
            <person name="De Jode A."/>
            <person name="Faria R."/>
            <person name="Formenti G."/>
            <person name="Sims Y."/>
            <person name="Smith T.P."/>
            <person name="Tracey A."/>
            <person name="Wood J.M.D."/>
            <person name="Zagrodzka Z.B."/>
            <person name="Johannesson K."/>
            <person name="Butlin R.K."/>
            <person name="Leder E.H."/>
        </authorList>
    </citation>
    <scope>NUCLEOTIDE SEQUENCE [LARGE SCALE GENOMIC DNA]</scope>
    <source>
        <strain evidence="2">Snail1</strain>
        <tissue evidence="2">Muscle</tissue>
    </source>
</reference>
<evidence type="ECO:0000259" key="1">
    <source>
        <dbReference type="Pfam" id="PF20500"/>
    </source>
</evidence>
<comment type="caution">
    <text evidence="2">The sequence shown here is derived from an EMBL/GenBank/DDBJ whole genome shotgun (WGS) entry which is preliminary data.</text>
</comment>
<gene>
    <name evidence="2" type="ORF">V1264_012668</name>
</gene>
<evidence type="ECO:0000313" key="3">
    <source>
        <dbReference type="Proteomes" id="UP001374579"/>
    </source>
</evidence>